<evidence type="ECO:0000313" key="1">
    <source>
        <dbReference type="EMBL" id="CAF2743209.1"/>
    </source>
</evidence>
<protein>
    <submittedName>
        <fullName evidence="1">(salmon louse) hypothetical protein</fullName>
    </submittedName>
</protein>
<organism evidence="1 2">
    <name type="scientific">Lepeophtheirus salmonis</name>
    <name type="common">Salmon louse</name>
    <name type="synonym">Caligus salmonis</name>
    <dbReference type="NCBI Taxonomy" id="72036"/>
    <lineage>
        <taxon>Eukaryota</taxon>
        <taxon>Metazoa</taxon>
        <taxon>Ecdysozoa</taxon>
        <taxon>Arthropoda</taxon>
        <taxon>Crustacea</taxon>
        <taxon>Multicrustacea</taxon>
        <taxon>Hexanauplia</taxon>
        <taxon>Copepoda</taxon>
        <taxon>Siphonostomatoida</taxon>
        <taxon>Caligidae</taxon>
        <taxon>Lepeophtheirus</taxon>
    </lineage>
</organism>
<dbReference type="AlphaFoldDB" id="A0A817FC56"/>
<reference evidence="1" key="1">
    <citation type="submission" date="2021-02" db="EMBL/GenBank/DDBJ databases">
        <authorList>
            <person name="Bekaert M."/>
        </authorList>
    </citation>
    <scope>NUCLEOTIDE SEQUENCE</scope>
    <source>
        <strain evidence="1">IoA-00</strain>
    </source>
</reference>
<sequence>METLSLNASKMEQKAMFLSLCTRGQNLSSDRPKKNWISKPKYLPSKKKLLFCNPKGLEDRAYAYFVVKKIKFLLDLGANVNIFLIKFVKLDPLEENPGSLGVFGETEESSIFGNAPKDRELLKAIEAARTGNGNDETEKAFTHKKNEFSLQNDLLF</sequence>
<accession>A0A817FC56</accession>
<name>A0A817FC56_LEPSM</name>
<keyword evidence="2" id="KW-1185">Reference proteome</keyword>
<dbReference type="Proteomes" id="UP000675881">
    <property type="component" value="Unassembled WGS sequence"/>
</dbReference>
<gene>
    <name evidence="1" type="ORF">LSAA_154</name>
</gene>
<proteinExistence type="predicted"/>
<comment type="caution">
    <text evidence="1">The sequence shown here is derived from an EMBL/GenBank/DDBJ whole genome shotgun (WGS) entry which is preliminary data.</text>
</comment>
<dbReference type="EMBL" id="CAJNVT010000040">
    <property type="protein sequence ID" value="CAF2743209.1"/>
    <property type="molecule type" value="Genomic_DNA"/>
</dbReference>
<evidence type="ECO:0000313" key="2">
    <source>
        <dbReference type="Proteomes" id="UP000675881"/>
    </source>
</evidence>